<name>A0ACC7NYE2_9BACL</name>
<sequence>MGGARALNIAVAGGGIGGITTALMLAKNGHRVTLHEKSDRLGGRLCFEELGRFRIDQGPTIVLLPDMLLKLLREAGIDTSRISLLPCDPMYKIHYPDGAVFEKWHNEDRQLAELTRLFPADTDGYRRYMQEHDESFPLGKRAFLDRPFLSTRQAFTTANIRLLLKMRAYRSVRARAAAYFQDPRLADAYSLQTLYIGGAPRRTPALYSFIPYAEQRFGVWYVKGGYASLLPVLQEAMAAAGVEMKLRSTVTRIVVEEGSVKGLETQDGFLPYDKVIYNGDLPLLAGLVPGYGDKLKKRRFTPSSGCLLVFLGTNRRWDHSVSHQFFLPPDFDRNLQRMFREGIMPQTPSFYTFQPTAIDPEAAPEGESILYLMIPAPPACAPFWQQKDIESRIQSLADWVVAEAERRGFPGLRASIVEQHVRTPLDAQASGLFQGGSFGIAPVMGQSGWMRPQFKPLPVQGLYAVGASTHPGGGVPIVMQGAKLLADHIRMELEL</sequence>
<keyword evidence="2" id="KW-1185">Reference proteome</keyword>
<reference evidence="1" key="1">
    <citation type="submission" date="2024-12" db="EMBL/GenBank/DDBJ databases">
        <authorList>
            <person name="Wu N."/>
        </authorList>
    </citation>
    <scope>NUCLEOTIDE SEQUENCE</scope>
    <source>
        <strain evidence="1">P15</strain>
    </source>
</reference>
<evidence type="ECO:0000313" key="2">
    <source>
        <dbReference type="Proteomes" id="UP001631969"/>
    </source>
</evidence>
<gene>
    <name evidence="1" type="ORF">ACI1P1_14105</name>
</gene>
<dbReference type="EMBL" id="JBJURJ010000008">
    <property type="protein sequence ID" value="MFM9329422.1"/>
    <property type="molecule type" value="Genomic_DNA"/>
</dbReference>
<proteinExistence type="predicted"/>
<protein>
    <submittedName>
        <fullName evidence="1">Phytoene desaturase family protein</fullName>
    </submittedName>
</protein>
<accession>A0ACC7NYE2</accession>
<comment type="caution">
    <text evidence="1">The sequence shown here is derived from an EMBL/GenBank/DDBJ whole genome shotgun (WGS) entry which is preliminary data.</text>
</comment>
<dbReference type="Proteomes" id="UP001631969">
    <property type="component" value="Unassembled WGS sequence"/>
</dbReference>
<organism evidence="1 2">
    <name type="scientific">Paenibacillus mesotrionivorans</name>
    <dbReference type="NCBI Taxonomy" id="3160968"/>
    <lineage>
        <taxon>Bacteria</taxon>
        <taxon>Bacillati</taxon>
        <taxon>Bacillota</taxon>
        <taxon>Bacilli</taxon>
        <taxon>Bacillales</taxon>
        <taxon>Paenibacillaceae</taxon>
        <taxon>Paenibacillus</taxon>
    </lineage>
</organism>
<evidence type="ECO:0000313" key="1">
    <source>
        <dbReference type="EMBL" id="MFM9329422.1"/>
    </source>
</evidence>